<evidence type="ECO:0000256" key="6">
    <source>
        <dbReference type="ARBA" id="ARBA00029447"/>
    </source>
</evidence>
<dbReference type="SMART" id="SM00304">
    <property type="entry name" value="HAMP"/>
    <property type="match status" value="1"/>
</dbReference>
<feature type="transmembrane region" description="Helical" evidence="9">
    <location>
        <begin position="187"/>
        <end position="206"/>
    </location>
</feature>
<evidence type="ECO:0000313" key="12">
    <source>
        <dbReference type="EMBL" id="PNG03244.1"/>
    </source>
</evidence>
<dbReference type="Proteomes" id="UP000235897">
    <property type="component" value="Unassembled WGS sequence"/>
</dbReference>
<gene>
    <name evidence="12" type="ORF">CXL00_20900</name>
</gene>
<dbReference type="CDD" id="cd11386">
    <property type="entry name" value="MCP_signal"/>
    <property type="match status" value="1"/>
</dbReference>
<dbReference type="PANTHER" id="PTHR32089:SF119">
    <property type="entry name" value="METHYL-ACCEPTING CHEMOTAXIS PROTEIN CTPL"/>
    <property type="match status" value="1"/>
</dbReference>
<dbReference type="GO" id="GO:0006935">
    <property type="term" value="P:chemotaxis"/>
    <property type="evidence" value="ECO:0007669"/>
    <property type="project" value="UniProtKB-ARBA"/>
</dbReference>
<feature type="region of interest" description="Disordered" evidence="8">
    <location>
        <begin position="310"/>
        <end position="331"/>
    </location>
</feature>
<keyword evidence="3 9" id="KW-1133">Transmembrane helix</keyword>
<evidence type="ECO:0000256" key="5">
    <source>
        <dbReference type="ARBA" id="ARBA00023224"/>
    </source>
</evidence>
<evidence type="ECO:0000259" key="10">
    <source>
        <dbReference type="PROSITE" id="PS50111"/>
    </source>
</evidence>
<dbReference type="CDD" id="cd06225">
    <property type="entry name" value="HAMP"/>
    <property type="match status" value="1"/>
</dbReference>
<reference evidence="12 13" key="1">
    <citation type="submission" date="2018-01" db="EMBL/GenBank/DDBJ databases">
        <title>Denitrification phenotypes of diverse strains of Pseudomonas stutzeri.</title>
        <authorList>
            <person name="Milligan D.A."/>
            <person name="Bergaust L."/>
            <person name="Bakken L.R."/>
            <person name="Frostegard A."/>
        </authorList>
    </citation>
    <scope>NUCLEOTIDE SEQUENCE [LARGE SCALE GENOMIC DNA]</scope>
    <source>
        <strain evidence="12 13">28a3</strain>
    </source>
</reference>
<dbReference type="AlphaFoldDB" id="A0A2N8SL83"/>
<protein>
    <submittedName>
        <fullName evidence="12">Methyl-accepting chemotaxis protein</fullName>
    </submittedName>
</protein>
<keyword evidence="2 9" id="KW-0812">Transmembrane</keyword>
<dbReference type="SMART" id="SM00283">
    <property type="entry name" value="MA"/>
    <property type="match status" value="1"/>
</dbReference>
<evidence type="ECO:0000256" key="7">
    <source>
        <dbReference type="PROSITE-ProRule" id="PRU00284"/>
    </source>
</evidence>
<evidence type="ECO:0000256" key="2">
    <source>
        <dbReference type="ARBA" id="ARBA00022692"/>
    </source>
</evidence>
<dbReference type="GO" id="GO:0016020">
    <property type="term" value="C:membrane"/>
    <property type="evidence" value="ECO:0007669"/>
    <property type="project" value="UniProtKB-SubCell"/>
</dbReference>
<feature type="transmembrane region" description="Helical" evidence="9">
    <location>
        <begin position="12"/>
        <end position="31"/>
    </location>
</feature>
<dbReference type="PANTHER" id="PTHR32089">
    <property type="entry name" value="METHYL-ACCEPTING CHEMOTAXIS PROTEIN MCPB"/>
    <property type="match status" value="1"/>
</dbReference>
<feature type="domain" description="HAMP" evidence="11">
    <location>
        <begin position="208"/>
        <end position="262"/>
    </location>
</feature>
<comment type="caution">
    <text evidence="12">The sequence shown here is derived from an EMBL/GenBank/DDBJ whole genome shotgun (WGS) entry which is preliminary data.</text>
</comment>
<evidence type="ECO:0000256" key="3">
    <source>
        <dbReference type="ARBA" id="ARBA00022989"/>
    </source>
</evidence>
<evidence type="ECO:0000313" key="13">
    <source>
        <dbReference type="Proteomes" id="UP000235897"/>
    </source>
</evidence>
<dbReference type="EMBL" id="POUW01000010">
    <property type="protein sequence ID" value="PNG03244.1"/>
    <property type="molecule type" value="Genomic_DNA"/>
</dbReference>
<keyword evidence="4 9" id="KW-0472">Membrane</keyword>
<dbReference type="InterPro" id="IPR003660">
    <property type="entry name" value="HAMP_dom"/>
</dbReference>
<evidence type="ECO:0000259" key="11">
    <source>
        <dbReference type="PROSITE" id="PS50885"/>
    </source>
</evidence>
<dbReference type="PROSITE" id="PS50111">
    <property type="entry name" value="CHEMOTAXIS_TRANSDUC_2"/>
    <property type="match status" value="1"/>
</dbReference>
<dbReference type="GO" id="GO:0007165">
    <property type="term" value="P:signal transduction"/>
    <property type="evidence" value="ECO:0007669"/>
    <property type="project" value="UniProtKB-KW"/>
</dbReference>
<evidence type="ECO:0000256" key="1">
    <source>
        <dbReference type="ARBA" id="ARBA00004141"/>
    </source>
</evidence>
<comment type="similarity">
    <text evidence="6">Belongs to the methyl-accepting chemotaxis (MCP) protein family.</text>
</comment>
<feature type="domain" description="Methyl-accepting transducer" evidence="10">
    <location>
        <begin position="267"/>
        <end position="503"/>
    </location>
</feature>
<evidence type="ECO:0000256" key="4">
    <source>
        <dbReference type="ARBA" id="ARBA00023136"/>
    </source>
</evidence>
<proteinExistence type="inferred from homology"/>
<accession>A0A2N8SL83</accession>
<evidence type="ECO:0000256" key="9">
    <source>
        <dbReference type="SAM" id="Phobius"/>
    </source>
</evidence>
<dbReference type="Gene3D" id="1.10.287.950">
    <property type="entry name" value="Methyl-accepting chemotaxis protein"/>
    <property type="match status" value="1"/>
</dbReference>
<dbReference type="Pfam" id="PF00672">
    <property type="entry name" value="HAMP"/>
    <property type="match status" value="1"/>
</dbReference>
<dbReference type="InterPro" id="IPR004089">
    <property type="entry name" value="MCPsignal_dom"/>
</dbReference>
<sequence length="539" mass="58373">MLKNLPLTLKLSLAPAVAILGLVLYVGYTSFQLSATDSRLQALETRRYPVLERADAAIFQFSRIPGLLNSAVAAGEQNLLTEAGEVLQAINTHQQELEKLVQVPNRREQLNDWRLAVDRYAENAISASGKLVTGSASFGDLRPSLDRMANDLAQAQKLAAEFRSAAYEDFEQTLAETREVNATTTRLGIILSLALLILVTLCAWAVTRSIMANVRGVIDSLQGIAKGDGDLTRRVNVQSNDEIGAMIRLFNGFLDKLQTTIRQIIEAASPIGDCSKELYRLTQGSEENAKSQQHHTDSISRDIHTMTSSIHEVAQRSRQASDEAGSASRQAVTARKNIGNLSSSISDLGDSVMGAVRAMQQLEEETQEVGSVLTVIRSIAEQTNLLALNAAIEAARAGEQGRGFAVVADEVRNLAQKTAASTAEIQQIIQRLQNSANTVLNVMTVNGNKSRESIEHSIEATQLLETIAQTVSKIDELNAGIARHTQEQIGLSESIQKETEVLQQDAQATANGAEATARLGEQLVGTGDHLRQATAQFRV</sequence>
<dbReference type="PROSITE" id="PS50885">
    <property type="entry name" value="HAMP"/>
    <property type="match status" value="1"/>
</dbReference>
<evidence type="ECO:0000256" key="8">
    <source>
        <dbReference type="SAM" id="MobiDB-lite"/>
    </source>
</evidence>
<dbReference type="OrthoDB" id="49457at2"/>
<comment type="subcellular location">
    <subcellularLocation>
        <location evidence="1">Membrane</location>
        <topology evidence="1">Multi-pass membrane protein</topology>
    </subcellularLocation>
</comment>
<dbReference type="FunFam" id="1.10.287.950:FF:000001">
    <property type="entry name" value="Methyl-accepting chemotaxis sensory transducer"/>
    <property type="match status" value="1"/>
</dbReference>
<keyword evidence="5 7" id="KW-0807">Transducer</keyword>
<dbReference type="RefSeq" id="WP_031310958.1">
    <property type="nucleotide sequence ID" value="NZ_JAMOIG010000010.1"/>
</dbReference>
<name>A0A2N8SL83_STUST</name>
<dbReference type="Pfam" id="PF00015">
    <property type="entry name" value="MCPsignal"/>
    <property type="match status" value="1"/>
</dbReference>
<dbReference type="SUPFAM" id="SSF58104">
    <property type="entry name" value="Methyl-accepting chemotaxis protein (MCP) signaling domain"/>
    <property type="match status" value="1"/>
</dbReference>
<organism evidence="12 13">
    <name type="scientific">Stutzerimonas stutzeri</name>
    <name type="common">Pseudomonas stutzeri</name>
    <dbReference type="NCBI Taxonomy" id="316"/>
    <lineage>
        <taxon>Bacteria</taxon>
        <taxon>Pseudomonadati</taxon>
        <taxon>Pseudomonadota</taxon>
        <taxon>Gammaproteobacteria</taxon>
        <taxon>Pseudomonadales</taxon>
        <taxon>Pseudomonadaceae</taxon>
        <taxon>Stutzerimonas</taxon>
    </lineage>
</organism>